<protein>
    <submittedName>
        <fullName evidence="1">Uncharacterized protein</fullName>
    </submittedName>
</protein>
<dbReference type="Proteomes" id="UP001151760">
    <property type="component" value="Unassembled WGS sequence"/>
</dbReference>
<accession>A0ABQ4ZZK1</accession>
<reference evidence="1" key="2">
    <citation type="submission" date="2022-01" db="EMBL/GenBank/DDBJ databases">
        <authorList>
            <person name="Yamashiro T."/>
            <person name="Shiraishi A."/>
            <person name="Satake H."/>
            <person name="Nakayama K."/>
        </authorList>
    </citation>
    <scope>NUCLEOTIDE SEQUENCE</scope>
</reference>
<evidence type="ECO:0000313" key="2">
    <source>
        <dbReference type="Proteomes" id="UP001151760"/>
    </source>
</evidence>
<keyword evidence="2" id="KW-1185">Reference proteome</keyword>
<gene>
    <name evidence="1" type="ORF">Tco_0801161</name>
</gene>
<sequence length="172" mass="20068">MRYLLRSEDMMKLSLTGDESSDDWKKKFEKKYLQKPSTNIFDYETPICSAFNEFNYILKIMGWVICSDAVMESCDAILVFVFVTPSPATVDKFLINVGVVMMERLVKHSKRRAFWSLNKDILKITILKTNTPYPSRSYGVYVPTLTKDHRILKSNTPYPEDSIRRIQDMESI</sequence>
<name>A0ABQ4ZZK1_9ASTR</name>
<evidence type="ECO:0000313" key="1">
    <source>
        <dbReference type="EMBL" id="GJS94193.1"/>
    </source>
</evidence>
<proteinExistence type="predicted"/>
<organism evidence="1 2">
    <name type="scientific">Tanacetum coccineum</name>
    <dbReference type="NCBI Taxonomy" id="301880"/>
    <lineage>
        <taxon>Eukaryota</taxon>
        <taxon>Viridiplantae</taxon>
        <taxon>Streptophyta</taxon>
        <taxon>Embryophyta</taxon>
        <taxon>Tracheophyta</taxon>
        <taxon>Spermatophyta</taxon>
        <taxon>Magnoliopsida</taxon>
        <taxon>eudicotyledons</taxon>
        <taxon>Gunneridae</taxon>
        <taxon>Pentapetalae</taxon>
        <taxon>asterids</taxon>
        <taxon>campanulids</taxon>
        <taxon>Asterales</taxon>
        <taxon>Asteraceae</taxon>
        <taxon>Asteroideae</taxon>
        <taxon>Anthemideae</taxon>
        <taxon>Anthemidinae</taxon>
        <taxon>Tanacetum</taxon>
    </lineage>
</organism>
<reference evidence="1" key="1">
    <citation type="journal article" date="2022" name="Int. J. Mol. Sci.">
        <title>Draft Genome of Tanacetum Coccineum: Genomic Comparison of Closely Related Tanacetum-Family Plants.</title>
        <authorList>
            <person name="Yamashiro T."/>
            <person name="Shiraishi A."/>
            <person name="Nakayama K."/>
            <person name="Satake H."/>
        </authorList>
    </citation>
    <scope>NUCLEOTIDE SEQUENCE</scope>
</reference>
<dbReference type="EMBL" id="BQNB010011713">
    <property type="protein sequence ID" value="GJS94193.1"/>
    <property type="molecule type" value="Genomic_DNA"/>
</dbReference>
<comment type="caution">
    <text evidence="1">The sequence shown here is derived from an EMBL/GenBank/DDBJ whole genome shotgun (WGS) entry which is preliminary data.</text>
</comment>